<dbReference type="PANTHER" id="PTHR30244:SF34">
    <property type="entry name" value="DTDP-4-AMINO-4,6-DIDEOXYGALACTOSE TRANSAMINASE"/>
    <property type="match status" value="1"/>
</dbReference>
<keyword evidence="3" id="KW-1185">Reference proteome</keyword>
<keyword evidence="1" id="KW-0663">Pyridoxal phosphate</keyword>
<dbReference type="InterPro" id="IPR015424">
    <property type="entry name" value="PyrdxlP-dep_Trfase"/>
</dbReference>
<dbReference type="EMBL" id="AOHX01000047">
    <property type="protein sequence ID" value="ELY42091.1"/>
    <property type="molecule type" value="Genomic_DNA"/>
</dbReference>
<dbReference type="SUPFAM" id="SSF53383">
    <property type="entry name" value="PLP-dependent transferases"/>
    <property type="match status" value="1"/>
</dbReference>
<dbReference type="PIRSF" id="PIRSF000390">
    <property type="entry name" value="PLP_StrS"/>
    <property type="match status" value="1"/>
</dbReference>
<dbReference type="GO" id="GO:0000271">
    <property type="term" value="P:polysaccharide biosynthetic process"/>
    <property type="evidence" value="ECO:0007669"/>
    <property type="project" value="TreeGrafter"/>
</dbReference>
<protein>
    <submittedName>
        <fullName evidence="2">DegT/DnrJ/EryC1/StrS aminotransferase</fullName>
    </submittedName>
</protein>
<proteinExistence type="inferred from homology"/>
<dbReference type="PATRIC" id="fig|1230460.4.peg.3283"/>
<dbReference type="InterPro" id="IPR015421">
    <property type="entry name" value="PyrdxlP-dep_Trfase_major"/>
</dbReference>
<dbReference type="Gene3D" id="3.90.1150.10">
    <property type="entry name" value="Aspartate Aminotransferase, domain 1"/>
    <property type="match status" value="1"/>
</dbReference>
<gene>
    <name evidence="2" type="ORF">C495_16123</name>
</gene>
<evidence type="ECO:0000313" key="2">
    <source>
        <dbReference type="EMBL" id="ELY42091.1"/>
    </source>
</evidence>
<dbReference type="Gene3D" id="3.40.640.10">
    <property type="entry name" value="Type I PLP-dependent aspartate aminotransferase-like (Major domain)"/>
    <property type="match status" value="1"/>
</dbReference>
<sequence>METISLNAPSYGAPEVLEALESMLSTWVTMGEKVAQFEDGFAEYLDAAGAMMVNSGSSANLVALRALQSDRHGIELAPGDEVIVPACTWSTSVAPIIDVGATPVLVDSDPDTFALDIDAVSEAITDDTAAIMAVHLLGNPARMDALTDLCADHNLVLLEDCCEAHGAAFDGQRVGTFGEYGTYSFFFSHHISTMEGGMVVSNDHERIEAAKPIRAHGWVRELDDREELADDHPDIDERFLFVDSGMNVRPTDVQGAFGIHQLERLEPFIEIRRDNAERLSTELAAYDDVLEFQHEQPNGRHTWYGYPLVVAADAPFSRAELTAHFEANNIETRPIMGGNLAEQPAFEHLRERAGPLPVAAGLHERGFFFGNHHRMGDEHIDHIVDVVDEFVAEHASR</sequence>
<dbReference type="PANTHER" id="PTHR30244">
    <property type="entry name" value="TRANSAMINASE"/>
    <property type="match status" value="1"/>
</dbReference>
<accession>L9VYM2</accession>
<dbReference type="InterPro" id="IPR000653">
    <property type="entry name" value="DegT/StrS_aminotransferase"/>
</dbReference>
<dbReference type="Proteomes" id="UP000011661">
    <property type="component" value="Unassembled WGS sequence"/>
</dbReference>
<organism evidence="2 3">
    <name type="scientific">Natronorubrum sulfidifaciens JCM 14089</name>
    <dbReference type="NCBI Taxonomy" id="1230460"/>
    <lineage>
        <taxon>Archaea</taxon>
        <taxon>Methanobacteriati</taxon>
        <taxon>Methanobacteriota</taxon>
        <taxon>Stenosarchaea group</taxon>
        <taxon>Halobacteria</taxon>
        <taxon>Halobacteriales</taxon>
        <taxon>Natrialbaceae</taxon>
        <taxon>Natronorubrum</taxon>
    </lineage>
</organism>
<comment type="caution">
    <text evidence="2">The sequence shown here is derived from an EMBL/GenBank/DDBJ whole genome shotgun (WGS) entry which is preliminary data.</text>
</comment>
<evidence type="ECO:0000313" key="3">
    <source>
        <dbReference type="Proteomes" id="UP000011661"/>
    </source>
</evidence>
<dbReference type="InterPro" id="IPR015422">
    <property type="entry name" value="PyrdxlP-dep_Trfase_small"/>
</dbReference>
<reference evidence="2 3" key="1">
    <citation type="journal article" date="2014" name="PLoS Genet.">
        <title>Phylogenetically driven sequencing of extremely halophilic archaea reveals strategies for static and dynamic osmo-response.</title>
        <authorList>
            <person name="Becker E.A."/>
            <person name="Seitzer P.M."/>
            <person name="Tritt A."/>
            <person name="Larsen D."/>
            <person name="Krusor M."/>
            <person name="Yao A.I."/>
            <person name="Wu D."/>
            <person name="Madern D."/>
            <person name="Eisen J.A."/>
            <person name="Darling A.E."/>
            <person name="Facciotti M.T."/>
        </authorList>
    </citation>
    <scope>NUCLEOTIDE SEQUENCE [LARGE SCALE GENOMIC DNA]</scope>
    <source>
        <strain evidence="2 3">JCM 14089</strain>
    </source>
</reference>
<keyword evidence="2" id="KW-0808">Transferase</keyword>
<dbReference type="GO" id="GO:0008483">
    <property type="term" value="F:transaminase activity"/>
    <property type="evidence" value="ECO:0007669"/>
    <property type="project" value="UniProtKB-KW"/>
</dbReference>
<keyword evidence="2" id="KW-0032">Aminotransferase</keyword>
<dbReference type="CDD" id="cd00616">
    <property type="entry name" value="AHBA_syn"/>
    <property type="match status" value="1"/>
</dbReference>
<dbReference type="AlphaFoldDB" id="L9VYM2"/>
<evidence type="ECO:0000256" key="1">
    <source>
        <dbReference type="RuleBase" id="RU004508"/>
    </source>
</evidence>
<dbReference type="eggNOG" id="arCOG00118">
    <property type="taxonomic scope" value="Archaea"/>
</dbReference>
<dbReference type="STRING" id="1230460.C495_16123"/>
<dbReference type="GO" id="GO:0030170">
    <property type="term" value="F:pyridoxal phosphate binding"/>
    <property type="evidence" value="ECO:0007669"/>
    <property type="project" value="TreeGrafter"/>
</dbReference>
<comment type="similarity">
    <text evidence="1">Belongs to the DegT/DnrJ/EryC1 family.</text>
</comment>
<dbReference type="Pfam" id="PF01041">
    <property type="entry name" value="DegT_DnrJ_EryC1"/>
    <property type="match status" value="1"/>
</dbReference>
<name>L9VYM2_9EURY</name>